<name>A0AAJ0HG77_9PEZI</name>
<comment type="caution">
    <text evidence="2">The sequence shown here is derived from an EMBL/GenBank/DDBJ whole genome shotgun (WGS) entry which is preliminary data.</text>
</comment>
<evidence type="ECO:0000313" key="2">
    <source>
        <dbReference type="EMBL" id="KAK3350254.1"/>
    </source>
</evidence>
<feature type="transmembrane region" description="Helical" evidence="1">
    <location>
        <begin position="48"/>
        <end position="68"/>
    </location>
</feature>
<keyword evidence="1" id="KW-1133">Transmembrane helix</keyword>
<dbReference type="Proteomes" id="UP001275084">
    <property type="component" value="Unassembled WGS sequence"/>
</dbReference>
<sequence>MAGPGRSRALTPVQKPARVFLLVGWGGHISCGFGFFSFWWVGTEWSPGGGWVFISCLGALSGAMDLLIKRRLDVVFLWPRYVTSL</sequence>
<organism evidence="2 3">
    <name type="scientific">Lasiosphaeria hispida</name>
    <dbReference type="NCBI Taxonomy" id="260671"/>
    <lineage>
        <taxon>Eukaryota</taxon>
        <taxon>Fungi</taxon>
        <taxon>Dikarya</taxon>
        <taxon>Ascomycota</taxon>
        <taxon>Pezizomycotina</taxon>
        <taxon>Sordariomycetes</taxon>
        <taxon>Sordariomycetidae</taxon>
        <taxon>Sordariales</taxon>
        <taxon>Lasiosphaeriaceae</taxon>
        <taxon>Lasiosphaeria</taxon>
    </lineage>
</organism>
<evidence type="ECO:0000313" key="3">
    <source>
        <dbReference type="Proteomes" id="UP001275084"/>
    </source>
</evidence>
<reference evidence="2" key="2">
    <citation type="submission" date="2023-06" db="EMBL/GenBank/DDBJ databases">
        <authorList>
            <consortium name="Lawrence Berkeley National Laboratory"/>
            <person name="Haridas S."/>
            <person name="Hensen N."/>
            <person name="Bonometti L."/>
            <person name="Westerberg I."/>
            <person name="Brannstrom I.O."/>
            <person name="Guillou S."/>
            <person name="Cros-Aarteil S."/>
            <person name="Calhoun S."/>
            <person name="Kuo A."/>
            <person name="Mondo S."/>
            <person name="Pangilinan J."/>
            <person name="Riley R."/>
            <person name="Labutti K."/>
            <person name="Andreopoulos B."/>
            <person name="Lipzen A."/>
            <person name="Chen C."/>
            <person name="Yanf M."/>
            <person name="Daum C."/>
            <person name="Ng V."/>
            <person name="Clum A."/>
            <person name="Steindorff A."/>
            <person name="Ohm R."/>
            <person name="Martin F."/>
            <person name="Silar P."/>
            <person name="Natvig D."/>
            <person name="Lalanne C."/>
            <person name="Gautier V."/>
            <person name="Ament-Velasquez S.L."/>
            <person name="Kruys A."/>
            <person name="Hutchinson M.I."/>
            <person name="Powell A.J."/>
            <person name="Barry K."/>
            <person name="Miller A.N."/>
            <person name="Grigoriev I.V."/>
            <person name="Debuchy R."/>
            <person name="Gladieux P."/>
            <person name="Thoren M.H."/>
            <person name="Johannesson H."/>
        </authorList>
    </citation>
    <scope>NUCLEOTIDE SEQUENCE</scope>
    <source>
        <strain evidence="2">CBS 955.72</strain>
    </source>
</reference>
<reference evidence="2" key="1">
    <citation type="journal article" date="2023" name="Mol. Phylogenet. Evol.">
        <title>Genome-scale phylogeny and comparative genomics of the fungal order Sordariales.</title>
        <authorList>
            <person name="Hensen N."/>
            <person name="Bonometti L."/>
            <person name="Westerberg I."/>
            <person name="Brannstrom I.O."/>
            <person name="Guillou S."/>
            <person name="Cros-Aarteil S."/>
            <person name="Calhoun S."/>
            <person name="Haridas S."/>
            <person name="Kuo A."/>
            <person name="Mondo S."/>
            <person name="Pangilinan J."/>
            <person name="Riley R."/>
            <person name="LaButti K."/>
            <person name="Andreopoulos B."/>
            <person name="Lipzen A."/>
            <person name="Chen C."/>
            <person name="Yan M."/>
            <person name="Daum C."/>
            <person name="Ng V."/>
            <person name="Clum A."/>
            <person name="Steindorff A."/>
            <person name="Ohm R.A."/>
            <person name="Martin F."/>
            <person name="Silar P."/>
            <person name="Natvig D.O."/>
            <person name="Lalanne C."/>
            <person name="Gautier V."/>
            <person name="Ament-Velasquez S.L."/>
            <person name="Kruys A."/>
            <person name="Hutchinson M.I."/>
            <person name="Powell A.J."/>
            <person name="Barry K."/>
            <person name="Miller A.N."/>
            <person name="Grigoriev I.V."/>
            <person name="Debuchy R."/>
            <person name="Gladieux P."/>
            <person name="Hiltunen Thoren M."/>
            <person name="Johannesson H."/>
        </authorList>
    </citation>
    <scope>NUCLEOTIDE SEQUENCE</scope>
    <source>
        <strain evidence="2">CBS 955.72</strain>
    </source>
</reference>
<dbReference type="AlphaFoldDB" id="A0AAJ0HG77"/>
<proteinExistence type="predicted"/>
<protein>
    <submittedName>
        <fullName evidence="2">Uncharacterized protein</fullName>
    </submittedName>
</protein>
<keyword evidence="1" id="KW-0472">Membrane</keyword>
<feature type="transmembrane region" description="Helical" evidence="1">
    <location>
        <begin position="20"/>
        <end position="42"/>
    </location>
</feature>
<accession>A0AAJ0HG77</accession>
<keyword evidence="3" id="KW-1185">Reference proteome</keyword>
<dbReference type="EMBL" id="JAUIQD010000005">
    <property type="protein sequence ID" value="KAK3350254.1"/>
    <property type="molecule type" value="Genomic_DNA"/>
</dbReference>
<evidence type="ECO:0000256" key="1">
    <source>
        <dbReference type="SAM" id="Phobius"/>
    </source>
</evidence>
<keyword evidence="1" id="KW-0812">Transmembrane</keyword>
<gene>
    <name evidence="2" type="ORF">B0T25DRAFT_550166</name>
</gene>